<evidence type="ECO:0000313" key="8">
    <source>
        <dbReference type="Proteomes" id="UP000324585"/>
    </source>
</evidence>
<protein>
    <submittedName>
        <fullName evidence="7">PsbB mRNA maturation factor Mbb1, chloroplastic</fullName>
    </submittedName>
</protein>
<feature type="domain" description="Pre-mRNA-splicing factor Syf1/CRNKL1-like C-terminal HAT-repeats" evidence="6">
    <location>
        <begin position="369"/>
        <end position="516"/>
    </location>
</feature>
<organism evidence="7 8">
    <name type="scientific">Porphyridium purpureum</name>
    <name type="common">Red alga</name>
    <name type="synonym">Porphyridium cruentum</name>
    <dbReference type="NCBI Taxonomy" id="35688"/>
    <lineage>
        <taxon>Eukaryota</taxon>
        <taxon>Rhodophyta</taxon>
        <taxon>Bangiophyceae</taxon>
        <taxon>Porphyridiales</taxon>
        <taxon>Porphyridiaceae</taxon>
        <taxon>Porphyridium</taxon>
    </lineage>
</organism>
<keyword evidence="8" id="KW-1185">Reference proteome</keyword>
<evidence type="ECO:0000313" key="7">
    <source>
        <dbReference type="EMBL" id="KAA8496068.1"/>
    </source>
</evidence>
<dbReference type="Gene3D" id="1.25.40.10">
    <property type="entry name" value="Tetratricopeptide repeat domain"/>
    <property type="match status" value="2"/>
</dbReference>
<feature type="compositionally biased region" description="Basic residues" evidence="5">
    <location>
        <begin position="678"/>
        <end position="688"/>
    </location>
</feature>
<feature type="repeat" description="TPR" evidence="4">
    <location>
        <begin position="319"/>
        <end position="352"/>
    </location>
</feature>
<keyword evidence="3" id="KW-0539">Nucleus</keyword>
<sequence>MGVSYGSASLGSSSVDMCFAGVAAGPYGALVSEQLFSPLRARRRSACGSRAGWERGAWKITAAGSLRRKMCRTCSRCGVVRKAAERPADEVPGSFPAAESAPTAKDSFMRASLSSWAPEKGVSRPARYGKSKEEEDEAWLKQMTQLVEERLLSDEQLPLDGRDRIVSPQASLGSGGSLKINVDLAHSRARSAVKRAQLDEAARLFRRCVELNRYDARGWLGLARIEFRRKNYEEMRRVFSAALKLLRKSPYLLQAWGVLEQKLGNIDRAKELLLAATKADPKHAASWVATGVLEMKILRNPSRARECLETATRVGEDNHYAWVALGELERSAGNLARARECYERACSIKPENVASWHAWGNLEAACGNLKQAEKLFLRAMTEHPQNTQALTSWAHKLASRGMLQKARSLYTRALQVQPRDKLIYQALGVVLSRLHEYDEARKAFETGIMMDNSHCPLYQAWAGMEAKLGNIDKARELYQQGVWAAPRSPSVIRIWLAWGILESQLGNIDTARDYFQLGLRIDKHNPYILNSYAKMEALAGELERARELFELAVESNPHNMRIWRDYEHMEMRAGNFQLAANIRDRSIGENYGGVQGTSSPLKTGRAKPALYRVPLAEPQAGDFQNSMGAWTESRALKRPAPLFVLSARDVALSESGEAQLLLEKEKNAAAARTLGPKRPGRRRKAKKN</sequence>
<dbReference type="GO" id="GO:0003729">
    <property type="term" value="F:mRNA binding"/>
    <property type="evidence" value="ECO:0007669"/>
    <property type="project" value="InterPro"/>
</dbReference>
<dbReference type="InterPro" id="IPR003107">
    <property type="entry name" value="HAT"/>
</dbReference>
<feature type="region of interest" description="Disordered" evidence="5">
    <location>
        <begin position="669"/>
        <end position="688"/>
    </location>
</feature>
<dbReference type="Pfam" id="PF23231">
    <property type="entry name" value="HAT_Syf1_CNRKL1_C"/>
    <property type="match status" value="1"/>
</dbReference>
<evidence type="ECO:0000256" key="1">
    <source>
        <dbReference type="ARBA" id="ARBA00004123"/>
    </source>
</evidence>
<keyword evidence="4" id="KW-0802">TPR repeat</keyword>
<feature type="repeat" description="TPR" evidence="4">
    <location>
        <begin position="421"/>
        <end position="454"/>
    </location>
</feature>
<feature type="repeat" description="TPR" evidence="4">
    <location>
        <begin position="387"/>
        <end position="420"/>
    </location>
</feature>
<dbReference type="InterPro" id="IPR044624">
    <property type="entry name" value="Mbb1-like"/>
</dbReference>
<dbReference type="PANTHER" id="PTHR44917:SF1">
    <property type="entry name" value="PROTEIN HIGH CHLOROPHYLL FLUORESCENT 107"/>
    <property type="match status" value="1"/>
</dbReference>
<evidence type="ECO:0000256" key="4">
    <source>
        <dbReference type="PROSITE-ProRule" id="PRU00339"/>
    </source>
</evidence>
<dbReference type="InterPro" id="IPR019734">
    <property type="entry name" value="TPR_rpt"/>
</dbReference>
<dbReference type="PROSITE" id="PS50005">
    <property type="entry name" value="TPR"/>
    <property type="match status" value="4"/>
</dbReference>
<evidence type="ECO:0000256" key="2">
    <source>
        <dbReference type="ARBA" id="ARBA00022737"/>
    </source>
</evidence>
<reference evidence="8" key="1">
    <citation type="journal article" date="2019" name="Nat. Commun.">
        <title>Expansion of phycobilisome linker gene families in mesophilic red algae.</title>
        <authorList>
            <person name="Lee J."/>
            <person name="Kim D."/>
            <person name="Bhattacharya D."/>
            <person name="Yoon H.S."/>
        </authorList>
    </citation>
    <scope>NUCLEOTIDE SEQUENCE [LARGE SCALE GENOMIC DNA]</scope>
    <source>
        <strain evidence="8">CCMP 1328</strain>
    </source>
</reference>
<dbReference type="PANTHER" id="PTHR44917">
    <property type="entry name" value="PROTEIN HIGH CHLOROPHYLL FLUORESCENT 107"/>
    <property type="match status" value="1"/>
</dbReference>
<keyword evidence="2" id="KW-0677">Repeat</keyword>
<dbReference type="EMBL" id="VRMN01000003">
    <property type="protein sequence ID" value="KAA8496068.1"/>
    <property type="molecule type" value="Genomic_DNA"/>
</dbReference>
<name>A0A5J4YY57_PORPP</name>
<dbReference type="Proteomes" id="UP000324585">
    <property type="component" value="Unassembled WGS sequence"/>
</dbReference>
<accession>A0A5J4YY57</accession>
<evidence type="ECO:0000259" key="6">
    <source>
        <dbReference type="Pfam" id="PF23231"/>
    </source>
</evidence>
<feature type="repeat" description="TPR" evidence="4">
    <location>
        <begin position="353"/>
        <end position="386"/>
    </location>
</feature>
<dbReference type="SUPFAM" id="SSF48452">
    <property type="entry name" value="TPR-like"/>
    <property type="match status" value="2"/>
</dbReference>
<evidence type="ECO:0000256" key="3">
    <source>
        <dbReference type="ARBA" id="ARBA00023242"/>
    </source>
</evidence>
<dbReference type="InterPro" id="IPR055430">
    <property type="entry name" value="HAT_Syf1_CNRKL1_C"/>
</dbReference>
<comment type="caution">
    <text evidence="7">The sequence shown here is derived from an EMBL/GenBank/DDBJ whole genome shotgun (WGS) entry which is preliminary data.</text>
</comment>
<dbReference type="GO" id="GO:0006397">
    <property type="term" value="P:mRNA processing"/>
    <property type="evidence" value="ECO:0007669"/>
    <property type="project" value="InterPro"/>
</dbReference>
<evidence type="ECO:0000256" key="5">
    <source>
        <dbReference type="SAM" id="MobiDB-lite"/>
    </source>
</evidence>
<gene>
    <name evidence="7" type="ORF">FVE85_2223</name>
</gene>
<dbReference type="SMART" id="SM00386">
    <property type="entry name" value="HAT"/>
    <property type="match status" value="11"/>
</dbReference>
<dbReference type="InterPro" id="IPR011990">
    <property type="entry name" value="TPR-like_helical_dom_sf"/>
</dbReference>
<dbReference type="OMA" id="ECYERAC"/>
<dbReference type="GO" id="GO:0005634">
    <property type="term" value="C:nucleus"/>
    <property type="evidence" value="ECO:0007669"/>
    <property type="project" value="UniProtKB-SubCell"/>
</dbReference>
<comment type="subcellular location">
    <subcellularLocation>
        <location evidence="1">Nucleus</location>
    </subcellularLocation>
</comment>
<proteinExistence type="predicted"/>
<dbReference type="SMART" id="SM00028">
    <property type="entry name" value="TPR"/>
    <property type="match status" value="10"/>
</dbReference>
<dbReference type="Pfam" id="PF13432">
    <property type="entry name" value="TPR_16"/>
    <property type="match status" value="3"/>
</dbReference>
<dbReference type="AlphaFoldDB" id="A0A5J4YY57"/>
<dbReference type="OrthoDB" id="541719at2759"/>